<dbReference type="InterPro" id="IPR013783">
    <property type="entry name" value="Ig-like_fold"/>
</dbReference>
<keyword evidence="3" id="KW-0732">Signal</keyword>
<sequence>MRHIFTTNKRENFAKNTSTSITVFLLLKKLSRVFGIYLRKLGRNSFFNTTSATKSIDNIAVDNDINLDQKYVYISQASEFNQLFHVKAKLAPSTSSTVMHSTTSTKTYQIASTYNEQNRQWVPCLTDVDPVQEKSYREDDPPLNSSFFRGVATVLLLLLFSVSGVSANKFATVDLSLRSVVNNSNPTLGASVKYTLWLKNEGSTTANTIVVKNNFPIGGLTLTANTGGANFTYAADSGEGTWNIATLAAGDSVSLELTGKVNQRGTYFNIAEIKSIAAGDTDIDSTPGNNNLNEDDITTACLSVPLLIYPGEQYTVFVPSAYKSSTAIQWFRNGVLITSSTPEATISSDSSLIIKAIGNYTFTNGTTSTCGPQGCCPIQVISGPYGSIGDFVWKDKNDNGLQDSNEPGIKGIVLELYTMNSSGQVSANPIKKDTTDNNGRYLFNNLLSGDYVVKIPTSNLSDTLRISKKKDVGSDDTKDNDFNASTGFSSKISIHVDSTGNKKDNLTVDAALYTPVGSIGGLAWNDGNNDGIRGDIEIGVNNVVVELYSADNAGNPVGAALAKDTTNVDGIYRFTNITKGSYVVKVLINTLPEGSVISSKKNLGGDIRKDNDFNNITGLSGKITLDPENDTANPLNKDNQTIDVAIVNPLGSIGDFVWRDSDNDGIQDIDEVGVKGIILRLYTANTDGTPTGNALKTDTTDANGYYLFSNLTLGDYVVAIDKTSLPTGAILSTMVSKGSNDKIDSDFNPATGYSGKISIDPTVQSKKDILSIDAAIYLTCPTLIVSATDNEICVGDSIFIKGVTSNNASIRWYLSAINGAPSFTTNSNTNYLVFPTTTTTYYAEIDGLHPSCPNPRLPVTIVVNARPSLPACSCVIDECENKTVNLNDYVINGATTPGGIFQWRTTASEKSPLVANPSAVNAGVYYLFEKSGAGCFSPPRMVTVNHKNCDTLIDLSLTKIVSKTNPKLWETIIYTIKVTNAGPHAATNVEIEDQMPTDLEFISSSSFTKNNNILTAKISNIAAGQTITLDYLARPRTLGEKINFAQVTKADQKDIDSTPGNASTTQEDDNSKVIISPVQDEVFADLSLDKTVNKSAAVTGEQITFYVTVLNDGSSQATNVEVRDIVPDGLQVLNATGGDSISISGNTVTAKFKTIGVGFASTFQIVARVTATSGTIKNWAQITKSDQKDNDSTPGNGTGNGEDDTDFADVTISTGVCNPPTPLIATSTPYICSGESATLTSIGCTGTVVWSTGATGNTITVTPTATTTYTAKCKITDTCISGDANPVVINLNVITPPLITSNVSGNTICAGGSITLTASSCSGSVIWSNNTTASSITVSPTTTTNYTAICKTNTCTSSPSTPITVTVGTTSGTAPTITASKNAICNGETVVLTASACTGSLTWSNGMTGTSISIKPTTTGTYSVTCASSACGSLTSTPVTITVTPSIQTPVITANRDTVCAGGNVNLTVSNCTGTLLWSTGVSSSVIAVSPTTTTVYEVTCTNGQCSAKASKSISVKPQPAAPVITSAKTQICAGESVVLTANNCEGTVNWSTGATTATITVSPSITTSYTATCNVNGCNSAISTPVSVTVAAGAAPTITASKDSICVGGSSVLTVAGCTGTLLWSNGQTMSSITVNPTATLTYTVTCKTASCETSASKTINVGNQSIAAPVISASNTNLCTAGNVTLTANGCTGTVIWSNLQTGTSITVNVTTNIVYAAACKLGDCESEKSNNINITVGTLTKPVISTTLATICAGSSTILSSTGCNGQVIWSNGLTGSSITVSPVTTTEYTAVCKALQGECTSDQSNKLQVTVTSQLAAPTITATSATICKTDTITLSAAGCAGTFTWSSGQTTSSIVVSPDTTTSYTVRCKLGTCESAASAITTITVGIPAAPAISAKKTQICGGNTTQLEATGCIGTVNWSDGQIGAFINVSPGTTTTYTAVCNVGKCESVKSNAVTIQVTSSALAKPITKDLVNACPFTQVDLTTGVTSVISSVGGTFTFRRVNNPDSATVANPSAVGTGTYYVFERAGNGCFSEGSRINVQIINCNDTISCVTSPAMVNAGKDTTICVKTDFFTLNGKKSGAAQSTRWTTDGTGTFDNSLSLTAKYSYSNQDITRGFVNFVLTSNDPDGNGPCKAAVDTVKLTLNGISGVPTITSNKSPNICGKDSVILTIAQANARVWSTGDTTRSIVVKSSGTYSVRYRNAQGCTSLSSNAITVIANDTIVPPTVLATAKNVCPVKTVNLSAAVTSTPRTAGGVFEFRTGATVASSLVTTPTAVGAGTYYVFEKSAIGCYSKSAAIIARIDSCGTPPADTAKAELGITIVGSRTEAQIGDVLTYTITVTNNTVKTATNVHITNVLPRGLTITSTTPGLTPFGTDSLVSVIGTFPGGAVKTYTYTAKTTKAGIIRNIAKITKLDQVDPILSNNSSYWDVRCLSCQETCVGMALAADTVRQANGSYNVAFRAFLESCGNVKLENVKITENLATMFPSPVTFTIVQKPTVGVGSKLIPNPDFNGSTNLNLTIPTGSILEQGIIDTVKFVINIVPNGSQGPFSTNARVDAVGNTAFGIAQEVSDISNNGIYIDKPSAEPTVVRLFKSPSIGLAKIVSDSTKKANGSYDVTYRLFVKNNGSLPLTNVVLTDTLSKVFKLPATFTVLGAPIKNAGSQLLVNSAFNGTTDTRLTLPASTIPVGQTDTLDFKVNLQPDTIKVFANTAVVNARGTLASGTNQDIRDLSNAGTNPDAPGSNPTILNLDPGDGMGSIEIPCIGVVLSVKDTVKQADGTYNIIFQSIIENCGNLALSNVQLCDTLANTFPALLEPKIVQQPTVNTGSQLVATTNYDGVTNTCLLASSSALAAGKSDTVTWTVNIKLGPDRGRFTNSVVVSGRTPAGLLISNTSSTNINFSVLPEASIGISKEASKPVKVSGNTYDVTFKFNVKNYGRTALTNIQVQDNLSATFGDSVRIDSVRVTADAGFAVNTNYTGRGSLINLLVDSLSTLPVNATRSITLFTRVTLAEDINSFANQALAIGKYPTDKTVDDLSTDGTDPDPDGDGNPKNNSISTPVVIDTFIADTLTVLGIAKEAILDTIPNADDSYNLTYRFIIKNYGTRTLTNIQLRDSLGQVFADSSNFIIAAPITLNAGSTLKLNEDFNGRITPTMLIADSSSLAPGKADTLEMKLRIVTDKKQTAVFANSAYGSARDSSATVTDISHTGTDPDPDNDGNPGNNNAPTLITLLGDNPTNPVDTTTTAIIPGGFSPNGDGVGDKFFIENINLTNIKASIYIYNRWGALIYKNEDFGKSDGWDAKANNGILILSDGKAVPDGTYYYVIQAEGKWGGKPQIGFITIAR</sequence>
<dbReference type="Gene3D" id="2.60.40.10">
    <property type="entry name" value="Immunoglobulins"/>
    <property type="match status" value="5"/>
</dbReference>
<dbReference type="InterPro" id="IPR001434">
    <property type="entry name" value="OmcB-like_DUF11"/>
</dbReference>
<feature type="compositionally biased region" description="Low complexity" evidence="4">
    <location>
        <begin position="3221"/>
        <end position="3230"/>
    </location>
</feature>
<dbReference type="NCBIfam" id="TIGR01451">
    <property type="entry name" value="B_ant_repeat"/>
    <property type="match status" value="5"/>
</dbReference>
<dbReference type="Pfam" id="PF19081">
    <property type="entry name" value="Ig_7"/>
    <property type="match status" value="1"/>
</dbReference>
<feature type="compositionally biased region" description="Polar residues" evidence="4">
    <location>
        <begin position="3202"/>
        <end position="3211"/>
    </location>
</feature>
<evidence type="ECO:0000256" key="2">
    <source>
        <dbReference type="ARBA" id="ARBA00022525"/>
    </source>
</evidence>
<reference evidence="7" key="1">
    <citation type="journal article" date="2019" name="Int. J. Syst. Evol. Microbiol.">
        <title>The Global Catalogue of Microorganisms (GCM) 10K type strain sequencing project: providing services to taxonomists for standard genome sequencing and annotation.</title>
        <authorList>
            <consortium name="The Broad Institute Genomics Platform"/>
            <consortium name="The Broad Institute Genome Sequencing Center for Infectious Disease"/>
            <person name="Wu L."/>
            <person name="Ma J."/>
        </authorList>
    </citation>
    <scope>NUCLEOTIDE SEQUENCE [LARGE SCALE GENOMIC DNA]</scope>
    <source>
        <strain evidence="7">KCTC 52344</strain>
    </source>
</reference>
<organism evidence="6 7">
    <name type="scientific">Emticicia soli</name>
    <dbReference type="NCBI Taxonomy" id="2027878"/>
    <lineage>
        <taxon>Bacteria</taxon>
        <taxon>Pseudomonadati</taxon>
        <taxon>Bacteroidota</taxon>
        <taxon>Cytophagia</taxon>
        <taxon>Cytophagales</taxon>
        <taxon>Leadbetterellaceae</taxon>
        <taxon>Emticicia</taxon>
    </lineage>
</organism>
<dbReference type="EMBL" id="JBHULC010000012">
    <property type="protein sequence ID" value="MFD2521993.1"/>
    <property type="molecule type" value="Genomic_DNA"/>
</dbReference>
<accession>A0ABW5J866</accession>
<feature type="region of interest" description="Disordered" evidence="4">
    <location>
        <begin position="1183"/>
        <end position="1205"/>
    </location>
</feature>
<dbReference type="Pfam" id="PF17210">
    <property type="entry name" value="SdrD_B"/>
    <property type="match status" value="3"/>
</dbReference>
<keyword evidence="7" id="KW-1185">Reference proteome</keyword>
<evidence type="ECO:0000256" key="1">
    <source>
        <dbReference type="ARBA" id="ARBA00004613"/>
    </source>
</evidence>
<dbReference type="InterPro" id="IPR047589">
    <property type="entry name" value="DUF11_rpt"/>
</dbReference>
<gene>
    <name evidence="6" type="ORF">ACFSR2_13930</name>
</gene>
<dbReference type="InterPro" id="IPR026341">
    <property type="entry name" value="T9SS_type_B"/>
</dbReference>
<feature type="region of interest" description="Disordered" evidence="4">
    <location>
        <begin position="3202"/>
        <end position="3230"/>
    </location>
</feature>
<dbReference type="PANTHER" id="PTHR34819">
    <property type="entry name" value="LARGE CYSTEINE-RICH PERIPLASMIC PROTEIN OMCB"/>
    <property type="match status" value="1"/>
</dbReference>
<evidence type="ECO:0000313" key="7">
    <source>
        <dbReference type="Proteomes" id="UP001597510"/>
    </source>
</evidence>
<dbReference type="NCBIfam" id="TIGR04131">
    <property type="entry name" value="Bac_Flav_CTERM"/>
    <property type="match status" value="1"/>
</dbReference>
<feature type="region of interest" description="Disordered" evidence="4">
    <location>
        <begin position="2730"/>
        <end position="2749"/>
    </location>
</feature>
<feature type="domain" description="SRCR" evidence="5">
    <location>
        <begin position="1530"/>
        <end position="1649"/>
    </location>
</feature>
<feature type="region of interest" description="Disordered" evidence="4">
    <location>
        <begin position="3038"/>
        <end position="3060"/>
    </location>
</feature>
<dbReference type="Pfam" id="PF13585">
    <property type="entry name" value="CHU_C"/>
    <property type="match status" value="1"/>
</dbReference>
<name>A0ABW5J866_9BACT</name>
<keyword evidence="2" id="KW-0964">Secreted</keyword>
<protein>
    <submittedName>
        <fullName evidence="6">SdrD B-like domain-containing protein</fullName>
    </submittedName>
</protein>
<dbReference type="InterPro" id="IPR051172">
    <property type="entry name" value="Chlamydia_OmcB"/>
</dbReference>
<dbReference type="Proteomes" id="UP001597510">
    <property type="component" value="Unassembled WGS sequence"/>
</dbReference>
<proteinExistence type="predicted"/>
<dbReference type="Pfam" id="PF01345">
    <property type="entry name" value="DUF11"/>
    <property type="match status" value="4"/>
</dbReference>
<dbReference type="SUPFAM" id="SSF117074">
    <property type="entry name" value="Hypothetical protein PA1324"/>
    <property type="match status" value="3"/>
</dbReference>
<comment type="subcellular location">
    <subcellularLocation>
        <location evidence="1">Secreted</location>
    </subcellularLocation>
</comment>
<evidence type="ECO:0000313" key="6">
    <source>
        <dbReference type="EMBL" id="MFD2521993.1"/>
    </source>
</evidence>
<evidence type="ECO:0000256" key="3">
    <source>
        <dbReference type="ARBA" id="ARBA00022729"/>
    </source>
</evidence>
<dbReference type="PROSITE" id="PS50287">
    <property type="entry name" value="SRCR_2"/>
    <property type="match status" value="1"/>
</dbReference>
<comment type="caution">
    <text evidence="6">The sequence shown here is derived from an EMBL/GenBank/DDBJ whole genome shotgun (WGS) entry which is preliminary data.</text>
</comment>
<evidence type="ECO:0000256" key="4">
    <source>
        <dbReference type="SAM" id="MobiDB-lite"/>
    </source>
</evidence>
<dbReference type="InterPro" id="IPR044023">
    <property type="entry name" value="Ig_7"/>
</dbReference>
<dbReference type="PANTHER" id="PTHR34819:SF3">
    <property type="entry name" value="CELL SURFACE PROTEIN"/>
    <property type="match status" value="1"/>
</dbReference>
<dbReference type="InterPro" id="IPR033764">
    <property type="entry name" value="Sdr_B"/>
</dbReference>
<dbReference type="RefSeq" id="WP_340239862.1">
    <property type="nucleotide sequence ID" value="NZ_JBBEWC010000015.1"/>
</dbReference>
<evidence type="ECO:0000259" key="5">
    <source>
        <dbReference type="PROSITE" id="PS50287"/>
    </source>
</evidence>
<dbReference type="InterPro" id="IPR001190">
    <property type="entry name" value="SRCR"/>
</dbReference>